<reference evidence="8" key="1">
    <citation type="submission" date="2024-06" db="EMBL/GenBank/DDBJ databases">
        <title>A Novel Isolate, Dehalogenimonas sp. Strain 4OHTPN, Dechlorinates Aromatic 4 Hydroxy chlorothalonil by a Novel Reductive Dehalogenase.</title>
        <authorList>
            <person name="Liu G."/>
        </authorList>
    </citation>
    <scope>NUCLEOTIDE SEQUENCE</scope>
    <source>
        <strain evidence="8">4OHTPN</strain>
    </source>
</reference>
<sequence length="1307" mass="150086">MGLNLNHARDLLQDFDFPRLFIEELGWANPSSRQAISMDYQGEPFSRRQIAQLAGVAVFEITAPNGRIPDGKTQAALHKQVSAHHHENLLIFIDGQRTQSLWYWVKRDGKHLFPRFHLYVKGQPGDLFLSNLNSMVVDISELDDHGDIGVVEIVTRLKKALDVERVTKKFYVEFDSQRLEFTDLIQGIDDERDRHWYASVLLNRLMFIYFLQRKSFIDNGNTVYLQQHLAASQARGTNLYYTQFLKVLFFEGFAKPEDKRTHEAKALLGKVRYLNGGLFLPHNVEENLKYHIDVPDVAFENLFNLFASYSWNLNDTPSGNDKEINPDVLGYIFEKYINQKAFGAYYTRTEITEYLCEQTVYRLVLEQVNTAGIPGVLPYRRFESVPSLLMGLDAPLCRQLLFDVLPKLKLLDPACGSGAFLVAAMKTLINLYTGIIGRIEFLGDKTLTEWLAKTRLAHPSLAYFIKRSIITDNLFGVDIMDEATEIARLRLFLALVASVETADHLEPLPNIDFNVLPGNSLIGLLRIDEKAFDSQVKQGHMFQKSYHQLVEEKRRQLDIYRHTTKYSKDLQSLRDAINESRRDAYKSLNDLELNEFGRLGIKYEQAIWDAKTKSEGKPIKRAVRMPDIEELHPFHWGYEFDEVMNTRGGFDAIITNPPWEIFKPNAKEFFEEYSDLVTKKKMTIKEFEKEQAKLLQDPDIRSAWLKYLSGFPHVSAFYRSAEQFKNQISIVDGKKTGTDINLYKLFVEQCFNLLRKGGYCGIVIPSGIYTDLGTKQLREMLFGQTSVTGLFGFENRKEIFEGVHRSFKFVVLTFEKGNTTSSFPAAFMRHDVEELERFPQENGIEISVGLIRRLSPDSLSVMEFKSEMDVRIAEKMLKFPLIGEEIPGKLNLKLSAEFHMTNDSYLFKTQKRAKCLTLFEGKMMWQFEHQLEEPRYWVDENEGRIAILGKNKDYGQSLDYQQYRLAYRSIASSTNERSFVCTIIPRNVFAGHSLNVSRNNLSSTQLLYAAALLNSFVFDYSIRQKISANLTLFFIYQSSMPRIPEADPAYVAVVKLAAQLTCTTPEFDELAKEAGLKGYQDGVTEPNKRAKIRSELDAMIARLYDLTEEEFAHVLSTFPLVPEKTRKAALEAYKALIPKSADVQLVAEIVADENLHLEHKSSARWDLKQNRINKELEHEIVKTCAAFMNSEGGVLFVGVNDQHEVLGLDADYRTLNKPNRDGFQNWLMTLLLNDFGKEAAPLIQCSFPVSQDKEICRVMANPSPKPVYVKKDSAEHLYIRVGNSTRLLTTREAVEYCRQHWSKLMVQ</sequence>
<gene>
    <name evidence="8" type="ORF">ABV300_02365</name>
</gene>
<dbReference type="Gene3D" id="3.40.50.150">
    <property type="entry name" value="Vaccinia Virus protein VP39"/>
    <property type="match status" value="1"/>
</dbReference>
<evidence type="ECO:0000259" key="6">
    <source>
        <dbReference type="Pfam" id="PF04326"/>
    </source>
</evidence>
<accession>A0AAU8G9X5</accession>
<dbReference type="RefSeq" id="WP_353714947.1">
    <property type="nucleotide sequence ID" value="NZ_CP159307.1"/>
</dbReference>
<dbReference type="GO" id="GO:0009007">
    <property type="term" value="F:site-specific DNA-methyltransferase (adenine-specific) activity"/>
    <property type="evidence" value="ECO:0007669"/>
    <property type="project" value="UniProtKB-EC"/>
</dbReference>
<evidence type="ECO:0000259" key="7">
    <source>
        <dbReference type="Pfam" id="PF07669"/>
    </source>
</evidence>
<feature type="domain" description="Type II methyltransferase M.TaqI-like" evidence="7">
    <location>
        <begin position="473"/>
        <end position="675"/>
    </location>
</feature>
<dbReference type="PROSITE" id="PS00092">
    <property type="entry name" value="N6_MTASE"/>
    <property type="match status" value="1"/>
</dbReference>
<feature type="domain" description="Schlafen AlbA-2" evidence="6">
    <location>
        <begin position="1158"/>
        <end position="1288"/>
    </location>
</feature>
<feature type="domain" description="Type II methyltransferase M.TaqI-like" evidence="7">
    <location>
        <begin position="735"/>
        <end position="800"/>
    </location>
</feature>
<organism evidence="8">
    <name type="scientific">Dehalogenimonas sp. 4OHTPN</name>
    <dbReference type="NCBI Taxonomy" id="3166643"/>
    <lineage>
        <taxon>Bacteria</taxon>
        <taxon>Bacillati</taxon>
        <taxon>Chloroflexota</taxon>
        <taxon>Dehalococcoidia</taxon>
        <taxon>Dehalococcoidales</taxon>
        <taxon>Dehalococcoidaceae</taxon>
        <taxon>Dehalogenimonas</taxon>
    </lineage>
</organism>
<dbReference type="PANTHER" id="PTHR33841">
    <property type="entry name" value="DNA METHYLTRANSFERASE YEEA-RELATED"/>
    <property type="match status" value="1"/>
</dbReference>
<evidence type="ECO:0000256" key="1">
    <source>
        <dbReference type="ARBA" id="ARBA00011900"/>
    </source>
</evidence>
<dbReference type="InterPro" id="IPR050953">
    <property type="entry name" value="N4_N6_ade-DNA_methylase"/>
</dbReference>
<proteinExistence type="predicted"/>
<keyword evidence="4" id="KW-0949">S-adenosyl-L-methionine</keyword>
<dbReference type="InterPro" id="IPR038461">
    <property type="entry name" value="Schlafen_AlbA_2_dom_sf"/>
</dbReference>
<dbReference type="InterPro" id="IPR029063">
    <property type="entry name" value="SAM-dependent_MTases_sf"/>
</dbReference>
<dbReference type="PRINTS" id="PR00507">
    <property type="entry name" value="N12N6MTFRASE"/>
</dbReference>
<dbReference type="SUPFAM" id="SSF53335">
    <property type="entry name" value="S-adenosyl-L-methionine-dependent methyltransferases"/>
    <property type="match status" value="1"/>
</dbReference>
<evidence type="ECO:0000256" key="5">
    <source>
        <dbReference type="ARBA" id="ARBA00047942"/>
    </source>
</evidence>
<keyword evidence="2" id="KW-0489">Methyltransferase</keyword>
<dbReference type="Gene3D" id="3.30.950.30">
    <property type="entry name" value="Schlafen, AAA domain"/>
    <property type="match status" value="1"/>
</dbReference>
<name>A0AAU8G9X5_9CHLR</name>
<dbReference type="InterPro" id="IPR007421">
    <property type="entry name" value="Schlafen_AlbA_2_dom"/>
</dbReference>
<dbReference type="GO" id="GO:0006304">
    <property type="term" value="P:DNA modification"/>
    <property type="evidence" value="ECO:0007669"/>
    <property type="project" value="InterPro"/>
</dbReference>
<keyword evidence="3" id="KW-0808">Transferase</keyword>
<dbReference type="GO" id="GO:0003676">
    <property type="term" value="F:nucleic acid binding"/>
    <property type="evidence" value="ECO:0007669"/>
    <property type="project" value="InterPro"/>
</dbReference>
<protein>
    <recommendedName>
        <fullName evidence="1">site-specific DNA-methyltransferase (adenine-specific)</fullName>
        <ecNumber evidence="1">2.1.1.72</ecNumber>
    </recommendedName>
</protein>
<dbReference type="Pfam" id="PF07669">
    <property type="entry name" value="Eco57I"/>
    <property type="match status" value="2"/>
</dbReference>
<dbReference type="EC" id="2.1.1.72" evidence="1"/>
<evidence type="ECO:0000256" key="2">
    <source>
        <dbReference type="ARBA" id="ARBA00022603"/>
    </source>
</evidence>
<comment type="catalytic activity">
    <reaction evidence="5">
        <text>a 2'-deoxyadenosine in DNA + S-adenosyl-L-methionine = an N(6)-methyl-2'-deoxyadenosine in DNA + S-adenosyl-L-homocysteine + H(+)</text>
        <dbReference type="Rhea" id="RHEA:15197"/>
        <dbReference type="Rhea" id="RHEA-COMP:12418"/>
        <dbReference type="Rhea" id="RHEA-COMP:12419"/>
        <dbReference type="ChEBI" id="CHEBI:15378"/>
        <dbReference type="ChEBI" id="CHEBI:57856"/>
        <dbReference type="ChEBI" id="CHEBI:59789"/>
        <dbReference type="ChEBI" id="CHEBI:90615"/>
        <dbReference type="ChEBI" id="CHEBI:90616"/>
        <dbReference type="EC" id="2.1.1.72"/>
    </reaction>
</comment>
<dbReference type="Pfam" id="PF04326">
    <property type="entry name" value="SLFN_AlbA_2"/>
    <property type="match status" value="1"/>
</dbReference>
<dbReference type="GO" id="GO:0032259">
    <property type="term" value="P:methylation"/>
    <property type="evidence" value="ECO:0007669"/>
    <property type="project" value="UniProtKB-KW"/>
</dbReference>
<evidence type="ECO:0000256" key="4">
    <source>
        <dbReference type="ARBA" id="ARBA00022691"/>
    </source>
</evidence>
<evidence type="ECO:0000313" key="8">
    <source>
        <dbReference type="EMBL" id="XCH33737.1"/>
    </source>
</evidence>
<dbReference type="PANTHER" id="PTHR33841:SF1">
    <property type="entry name" value="DNA METHYLTRANSFERASE A"/>
    <property type="match status" value="1"/>
</dbReference>
<dbReference type="InterPro" id="IPR002052">
    <property type="entry name" value="DNA_methylase_N6_adenine_CS"/>
</dbReference>
<dbReference type="EMBL" id="CP159307">
    <property type="protein sequence ID" value="XCH33737.1"/>
    <property type="molecule type" value="Genomic_DNA"/>
</dbReference>
<dbReference type="InterPro" id="IPR011639">
    <property type="entry name" value="MethylTrfase_TaqI-like_dom"/>
</dbReference>
<evidence type="ECO:0000256" key="3">
    <source>
        <dbReference type="ARBA" id="ARBA00022679"/>
    </source>
</evidence>